<accession>A0ABU6XCI0</accession>
<evidence type="ECO:0000313" key="2">
    <source>
        <dbReference type="Proteomes" id="UP001341840"/>
    </source>
</evidence>
<name>A0ABU6XCI0_9FABA</name>
<comment type="caution">
    <text evidence="1">The sequence shown here is derived from an EMBL/GenBank/DDBJ whole genome shotgun (WGS) entry which is preliminary data.</text>
</comment>
<evidence type="ECO:0000313" key="1">
    <source>
        <dbReference type="EMBL" id="MED6195254.1"/>
    </source>
</evidence>
<sequence>TMVTPSFEKLCKENQEQTKPIELEFLLLYRTEAYHLRTLGAKPEAHDEETNK</sequence>
<proteinExistence type="predicted"/>
<dbReference type="Proteomes" id="UP001341840">
    <property type="component" value="Unassembled WGS sequence"/>
</dbReference>
<keyword evidence="2" id="KW-1185">Reference proteome</keyword>
<organism evidence="1 2">
    <name type="scientific">Stylosanthes scabra</name>
    <dbReference type="NCBI Taxonomy" id="79078"/>
    <lineage>
        <taxon>Eukaryota</taxon>
        <taxon>Viridiplantae</taxon>
        <taxon>Streptophyta</taxon>
        <taxon>Embryophyta</taxon>
        <taxon>Tracheophyta</taxon>
        <taxon>Spermatophyta</taxon>
        <taxon>Magnoliopsida</taxon>
        <taxon>eudicotyledons</taxon>
        <taxon>Gunneridae</taxon>
        <taxon>Pentapetalae</taxon>
        <taxon>rosids</taxon>
        <taxon>fabids</taxon>
        <taxon>Fabales</taxon>
        <taxon>Fabaceae</taxon>
        <taxon>Papilionoideae</taxon>
        <taxon>50 kb inversion clade</taxon>
        <taxon>dalbergioids sensu lato</taxon>
        <taxon>Dalbergieae</taxon>
        <taxon>Pterocarpus clade</taxon>
        <taxon>Stylosanthes</taxon>
    </lineage>
</organism>
<dbReference type="EMBL" id="JASCZI010211624">
    <property type="protein sequence ID" value="MED6195254.1"/>
    <property type="molecule type" value="Genomic_DNA"/>
</dbReference>
<reference evidence="1 2" key="1">
    <citation type="journal article" date="2023" name="Plants (Basel)">
        <title>Bridging the Gap: Combining Genomics and Transcriptomics Approaches to Understand Stylosanthes scabra, an Orphan Legume from the Brazilian Caatinga.</title>
        <authorList>
            <person name="Ferreira-Neto J.R.C."/>
            <person name="da Silva M.D."/>
            <person name="Binneck E."/>
            <person name="de Melo N.F."/>
            <person name="da Silva R.H."/>
            <person name="de Melo A.L.T.M."/>
            <person name="Pandolfi V."/>
            <person name="Bustamante F.O."/>
            <person name="Brasileiro-Vidal A.C."/>
            <person name="Benko-Iseppon A.M."/>
        </authorList>
    </citation>
    <scope>NUCLEOTIDE SEQUENCE [LARGE SCALE GENOMIC DNA]</scope>
    <source>
        <tissue evidence="1">Leaves</tissue>
    </source>
</reference>
<gene>
    <name evidence="1" type="ORF">PIB30_036140</name>
</gene>
<feature type="non-terminal residue" evidence="1">
    <location>
        <position position="1"/>
    </location>
</feature>
<protein>
    <submittedName>
        <fullName evidence="1">Uncharacterized protein</fullName>
    </submittedName>
</protein>